<comment type="caution">
    <text evidence="1">The sequence shown here is derived from an EMBL/GenBank/DDBJ whole genome shotgun (WGS) entry which is preliminary data.</text>
</comment>
<evidence type="ECO:0000313" key="2">
    <source>
        <dbReference type="Proteomes" id="UP000439903"/>
    </source>
</evidence>
<dbReference type="OrthoDB" id="2392893at2759"/>
<accession>A0A8H4B5V4</accession>
<dbReference type="AlphaFoldDB" id="A0A8H4B5V4"/>
<dbReference type="GO" id="GO:0016787">
    <property type="term" value="F:hydrolase activity"/>
    <property type="evidence" value="ECO:0007669"/>
    <property type="project" value="UniProtKB-KW"/>
</dbReference>
<protein>
    <submittedName>
        <fullName evidence="1">Composite domain of metallo-dependent hydrolase</fullName>
    </submittedName>
</protein>
<dbReference type="Proteomes" id="UP000439903">
    <property type="component" value="Unassembled WGS sequence"/>
</dbReference>
<keyword evidence="2" id="KW-1185">Reference proteome</keyword>
<reference evidence="1 2" key="1">
    <citation type="journal article" date="2019" name="Environ. Microbiol.">
        <title>At the nexus of three kingdoms: the genome of the mycorrhizal fungus Gigaspora margarita provides insights into plant, endobacterial and fungal interactions.</title>
        <authorList>
            <person name="Venice F."/>
            <person name="Ghignone S."/>
            <person name="Salvioli di Fossalunga A."/>
            <person name="Amselem J."/>
            <person name="Novero M."/>
            <person name="Xianan X."/>
            <person name="Sedzielewska Toro K."/>
            <person name="Morin E."/>
            <person name="Lipzen A."/>
            <person name="Grigoriev I.V."/>
            <person name="Henrissat B."/>
            <person name="Martin F.M."/>
            <person name="Bonfante P."/>
        </authorList>
    </citation>
    <scope>NUCLEOTIDE SEQUENCE [LARGE SCALE GENOMIC DNA]</scope>
    <source>
        <strain evidence="1 2">BEG34</strain>
    </source>
</reference>
<proteinExistence type="predicted"/>
<keyword evidence="1" id="KW-0378">Hydrolase</keyword>
<name>A0A8H4B5V4_GIGMA</name>
<evidence type="ECO:0000313" key="1">
    <source>
        <dbReference type="EMBL" id="KAF0562294.1"/>
    </source>
</evidence>
<dbReference type="EMBL" id="WTPW01000002">
    <property type="protein sequence ID" value="KAF0562294.1"/>
    <property type="molecule type" value="Genomic_DNA"/>
</dbReference>
<gene>
    <name evidence="1" type="ORF">F8M41_000067</name>
</gene>
<sequence length="136" mass="14771">MIAIELAKNEIPVILNPSRPTPRVWTAQHVLTGPPITDKTGIDILYENNVMLGIGVSLFTFGSSPYLLGFSTERNLIWDAGWNLEEILGLNMSNGLLKGNSTNFVAYNGNPFDISTKVKIVAGGGRGDILIDPEQD</sequence>
<organism evidence="1 2">
    <name type="scientific">Gigaspora margarita</name>
    <dbReference type="NCBI Taxonomy" id="4874"/>
    <lineage>
        <taxon>Eukaryota</taxon>
        <taxon>Fungi</taxon>
        <taxon>Fungi incertae sedis</taxon>
        <taxon>Mucoromycota</taxon>
        <taxon>Glomeromycotina</taxon>
        <taxon>Glomeromycetes</taxon>
        <taxon>Diversisporales</taxon>
        <taxon>Gigasporaceae</taxon>
        <taxon>Gigaspora</taxon>
    </lineage>
</organism>